<gene>
    <name evidence="1" type="ORF">EGT51_10940</name>
</gene>
<name>A0A4Z0J5R9_9LACO</name>
<comment type="caution">
    <text evidence="1">The sequence shown here is derived from an EMBL/GenBank/DDBJ whole genome shotgun (WGS) entry which is preliminary data.</text>
</comment>
<proteinExistence type="predicted"/>
<accession>A0A4Z0J5R9</accession>
<evidence type="ECO:0000313" key="1">
    <source>
        <dbReference type="EMBL" id="TGD17793.1"/>
    </source>
</evidence>
<dbReference type="Gene3D" id="3.20.170.10">
    <property type="entry name" value="ADP-ribosylation domain"/>
    <property type="match status" value="1"/>
</dbReference>
<dbReference type="InterPro" id="IPR018840">
    <property type="entry name" value="DUF2441"/>
</dbReference>
<dbReference type="RefSeq" id="WP_135368716.1">
    <property type="nucleotide sequence ID" value="NZ_RKLX01000022.1"/>
</dbReference>
<evidence type="ECO:0000313" key="2">
    <source>
        <dbReference type="Proteomes" id="UP000297348"/>
    </source>
</evidence>
<keyword evidence="2" id="KW-1185">Reference proteome</keyword>
<dbReference type="SUPFAM" id="SSF56399">
    <property type="entry name" value="ADP-ribosylation"/>
    <property type="match status" value="1"/>
</dbReference>
<protein>
    <submittedName>
        <fullName evidence="1">DUF2441 domain-containing protein</fullName>
    </submittedName>
</protein>
<dbReference type="Pfam" id="PF10386">
    <property type="entry name" value="DUF2441"/>
    <property type="match status" value="1"/>
</dbReference>
<dbReference type="OrthoDB" id="1999918at2"/>
<dbReference type="Gene3D" id="1.10.3800.10">
    <property type="entry name" value="ADP-ribosylation domain"/>
    <property type="match status" value="1"/>
</dbReference>
<organism evidence="1 2">
    <name type="scientific">Levilactobacillus suantsaiihabitans</name>
    <dbReference type="NCBI Taxonomy" id="2487722"/>
    <lineage>
        <taxon>Bacteria</taxon>
        <taxon>Bacillati</taxon>
        <taxon>Bacillota</taxon>
        <taxon>Bacilli</taxon>
        <taxon>Lactobacillales</taxon>
        <taxon>Lactobacillaceae</taxon>
        <taxon>Levilactobacillus</taxon>
    </lineage>
</organism>
<dbReference type="Proteomes" id="UP000297348">
    <property type="component" value="Unassembled WGS sequence"/>
</dbReference>
<dbReference type="AlphaFoldDB" id="A0A4Z0J5R9"/>
<sequence length="184" mass="21041">MPVFYHLITRQAVHERQVFDFSQGQANVQAKVFWGHGEQLPWDQLLKTPRLTLTPAQTTQLRRDRDRQVHALRETVLELVRLRDHPDYPSRLACLFAARTYDHALAWRDLFEKNGRQVLQMVQITTTGPTFAGDAGLLPVTDGAAVRDQLAQAQRYWNTPAPQAQLSEVLLGGRCVVTRIVRTF</sequence>
<dbReference type="EMBL" id="RKLX01000022">
    <property type="protein sequence ID" value="TGD17793.1"/>
    <property type="molecule type" value="Genomic_DNA"/>
</dbReference>
<reference evidence="1 2" key="1">
    <citation type="submission" date="2018-10" db="EMBL/GenBank/DDBJ databases">
        <title>Lactobacillus sp. R7 and Lactobacillus sp. R19 isolated from fermented mustard green product of Taiwan.</title>
        <authorList>
            <person name="Lin S.-T."/>
        </authorList>
    </citation>
    <scope>NUCLEOTIDE SEQUENCE [LARGE SCALE GENOMIC DNA]</scope>
    <source>
        <strain evidence="1 2">BCRC 81129</strain>
    </source>
</reference>